<evidence type="ECO:0000256" key="5">
    <source>
        <dbReference type="SAM" id="Phobius"/>
    </source>
</evidence>
<gene>
    <name evidence="7" type="ORF">HHI36_009486</name>
</gene>
<dbReference type="Proteomes" id="UP001516400">
    <property type="component" value="Unassembled WGS sequence"/>
</dbReference>
<dbReference type="Pfam" id="PF07738">
    <property type="entry name" value="Sad1_UNC"/>
    <property type="match status" value="1"/>
</dbReference>
<evidence type="ECO:0000313" key="8">
    <source>
        <dbReference type="Proteomes" id="UP001516400"/>
    </source>
</evidence>
<evidence type="ECO:0000259" key="6">
    <source>
        <dbReference type="PROSITE" id="PS51469"/>
    </source>
</evidence>
<dbReference type="EMBL" id="JABFTP020000001">
    <property type="protein sequence ID" value="KAL3265276.1"/>
    <property type="molecule type" value="Genomic_DNA"/>
</dbReference>
<dbReference type="InterPro" id="IPR045119">
    <property type="entry name" value="SUN1-5"/>
</dbReference>
<comment type="subcellular location">
    <subcellularLocation>
        <location evidence="1">Membrane</location>
    </subcellularLocation>
</comment>
<dbReference type="AlphaFoldDB" id="A0ABD2MFU2"/>
<evidence type="ECO:0000256" key="3">
    <source>
        <dbReference type="ARBA" id="ARBA00022989"/>
    </source>
</evidence>
<dbReference type="GO" id="GO:0016020">
    <property type="term" value="C:membrane"/>
    <property type="evidence" value="ECO:0007669"/>
    <property type="project" value="UniProtKB-SubCell"/>
</dbReference>
<protein>
    <recommendedName>
        <fullName evidence="6">SUN domain-containing protein</fullName>
    </recommendedName>
</protein>
<keyword evidence="4 5" id="KW-0472">Membrane</keyword>
<comment type="caution">
    <text evidence="7">The sequence shown here is derived from an EMBL/GenBank/DDBJ whole genome shotgun (WGS) entry which is preliminary data.</text>
</comment>
<dbReference type="InterPro" id="IPR012919">
    <property type="entry name" value="SUN_dom"/>
</dbReference>
<proteinExistence type="predicted"/>
<name>A0ABD2MFU2_9CUCU</name>
<reference evidence="7 8" key="1">
    <citation type="journal article" date="2021" name="BMC Biol.">
        <title>Horizontally acquired antibacterial genes associated with adaptive radiation of ladybird beetles.</title>
        <authorList>
            <person name="Li H.S."/>
            <person name="Tang X.F."/>
            <person name="Huang Y.H."/>
            <person name="Xu Z.Y."/>
            <person name="Chen M.L."/>
            <person name="Du X.Y."/>
            <person name="Qiu B.Y."/>
            <person name="Chen P.T."/>
            <person name="Zhang W."/>
            <person name="Slipinski A."/>
            <person name="Escalona H.E."/>
            <person name="Waterhouse R.M."/>
            <person name="Zwick A."/>
            <person name="Pang H."/>
        </authorList>
    </citation>
    <scope>NUCLEOTIDE SEQUENCE [LARGE SCALE GENOMIC DNA]</scope>
    <source>
        <strain evidence="7">SYSU2018</strain>
    </source>
</reference>
<evidence type="ECO:0000256" key="1">
    <source>
        <dbReference type="ARBA" id="ARBA00004370"/>
    </source>
</evidence>
<feature type="transmembrane region" description="Helical" evidence="5">
    <location>
        <begin position="36"/>
        <end position="55"/>
    </location>
</feature>
<evidence type="ECO:0000256" key="4">
    <source>
        <dbReference type="ARBA" id="ARBA00023136"/>
    </source>
</evidence>
<organism evidence="7 8">
    <name type="scientific">Cryptolaemus montrouzieri</name>
    <dbReference type="NCBI Taxonomy" id="559131"/>
    <lineage>
        <taxon>Eukaryota</taxon>
        <taxon>Metazoa</taxon>
        <taxon>Ecdysozoa</taxon>
        <taxon>Arthropoda</taxon>
        <taxon>Hexapoda</taxon>
        <taxon>Insecta</taxon>
        <taxon>Pterygota</taxon>
        <taxon>Neoptera</taxon>
        <taxon>Endopterygota</taxon>
        <taxon>Coleoptera</taxon>
        <taxon>Polyphaga</taxon>
        <taxon>Cucujiformia</taxon>
        <taxon>Coccinelloidea</taxon>
        <taxon>Coccinellidae</taxon>
        <taxon>Scymninae</taxon>
        <taxon>Scymnini</taxon>
        <taxon>Cryptolaemus</taxon>
    </lineage>
</organism>
<feature type="domain" description="SUN" evidence="6">
    <location>
        <begin position="158"/>
        <end position="343"/>
    </location>
</feature>
<dbReference type="GO" id="GO:0005635">
    <property type="term" value="C:nuclear envelope"/>
    <property type="evidence" value="ECO:0007669"/>
    <property type="project" value="UniProtKB-ARBA"/>
</dbReference>
<keyword evidence="2 5" id="KW-0812">Transmembrane</keyword>
<dbReference type="Gene3D" id="2.60.120.260">
    <property type="entry name" value="Galactose-binding domain-like"/>
    <property type="match status" value="1"/>
</dbReference>
<dbReference type="PROSITE" id="PS51469">
    <property type="entry name" value="SUN"/>
    <property type="match status" value="1"/>
</dbReference>
<dbReference type="InterPro" id="IPR008979">
    <property type="entry name" value="Galactose-bd-like_sf"/>
</dbReference>
<dbReference type="SUPFAM" id="SSF49785">
    <property type="entry name" value="Galactose-binding domain-like"/>
    <property type="match status" value="1"/>
</dbReference>
<accession>A0ABD2MFU2</accession>
<evidence type="ECO:0000256" key="2">
    <source>
        <dbReference type="ARBA" id="ARBA00022692"/>
    </source>
</evidence>
<dbReference type="PANTHER" id="PTHR12911:SF8">
    <property type="entry name" value="KLAROID PROTEIN-RELATED"/>
    <property type="match status" value="1"/>
</dbReference>
<sequence length="343" mass="39129">MVDNEKKSKEPKEFIPVEENLTHELKRGPNIQNSCYLIRHFFKCVVLAVICFILLEKISRQYNILHVETNYEETSLEPTVMQLEQKENLTFFCDQKLEIDNDNVEALNLLRTDILNLKQLVIKLGEQVRERRRFECIAKKELSKIEDRVKKVLTESDTVDRKIERALHTYEADKVALFDYAASYAGGEVVAILDATPATTNKISKLLGFFKLAKESSPGQIVNPSCLPGECFTFLGSTAKIIIKLGKSINIGSVSLEHSFLVEDVSSAPKDFQVYALKDPSETSKTLIGKFTYEIKNSRSLQTFEIPSGITSSNKYEYVLLEILNNHGHKEHSSVYRFRVHSR</sequence>
<keyword evidence="8" id="KW-1185">Reference proteome</keyword>
<evidence type="ECO:0000313" key="7">
    <source>
        <dbReference type="EMBL" id="KAL3265276.1"/>
    </source>
</evidence>
<dbReference type="PANTHER" id="PTHR12911">
    <property type="entry name" value="SAD1/UNC-84-LIKE PROTEIN-RELATED"/>
    <property type="match status" value="1"/>
</dbReference>
<keyword evidence="3 5" id="KW-1133">Transmembrane helix</keyword>